<evidence type="ECO:0000256" key="4">
    <source>
        <dbReference type="ARBA" id="ARBA00022475"/>
    </source>
</evidence>
<evidence type="ECO:0000256" key="11">
    <source>
        <dbReference type="ARBA" id="ARBA00023286"/>
    </source>
</evidence>
<evidence type="ECO:0000313" key="17">
    <source>
        <dbReference type="EMBL" id="KAJ8982908.1"/>
    </source>
</evidence>
<keyword evidence="7" id="KW-0406">Ion transport</keyword>
<comment type="caution">
    <text evidence="17">The sequence shown here is derived from an EMBL/GenBank/DDBJ whole genome shotgun (WGS) entry which is preliminary data.</text>
</comment>
<dbReference type="Proteomes" id="UP001162164">
    <property type="component" value="Unassembled WGS sequence"/>
</dbReference>
<keyword evidence="9" id="KW-0675">Receptor</keyword>
<evidence type="ECO:0000256" key="9">
    <source>
        <dbReference type="ARBA" id="ARBA00023170"/>
    </source>
</evidence>
<dbReference type="InterPro" id="IPR019594">
    <property type="entry name" value="Glu/Gly-bd"/>
</dbReference>
<organism evidence="17 18">
    <name type="scientific">Molorchus minor</name>
    <dbReference type="NCBI Taxonomy" id="1323400"/>
    <lineage>
        <taxon>Eukaryota</taxon>
        <taxon>Metazoa</taxon>
        <taxon>Ecdysozoa</taxon>
        <taxon>Arthropoda</taxon>
        <taxon>Hexapoda</taxon>
        <taxon>Insecta</taxon>
        <taxon>Pterygota</taxon>
        <taxon>Neoptera</taxon>
        <taxon>Endopterygota</taxon>
        <taxon>Coleoptera</taxon>
        <taxon>Polyphaga</taxon>
        <taxon>Cucujiformia</taxon>
        <taxon>Chrysomeloidea</taxon>
        <taxon>Cerambycidae</taxon>
        <taxon>Lamiinae</taxon>
        <taxon>Monochamini</taxon>
        <taxon>Molorchus</taxon>
    </lineage>
</organism>
<keyword evidence="11" id="KW-1071">Ligand-gated ion channel</keyword>
<reference evidence="17" key="1">
    <citation type="journal article" date="2023" name="Insect Mol. Biol.">
        <title>Genome sequencing provides insights into the evolution of gene families encoding plant cell wall-degrading enzymes in longhorned beetles.</title>
        <authorList>
            <person name="Shin N.R."/>
            <person name="Okamura Y."/>
            <person name="Kirsch R."/>
            <person name="Pauchet Y."/>
        </authorList>
    </citation>
    <scope>NUCLEOTIDE SEQUENCE</scope>
    <source>
        <strain evidence="17">MMC_N1</strain>
    </source>
</reference>
<evidence type="ECO:0000256" key="10">
    <source>
        <dbReference type="ARBA" id="ARBA00023180"/>
    </source>
</evidence>
<comment type="subcellular location">
    <subcellularLocation>
        <location evidence="1">Cell membrane</location>
        <topology evidence="1">Multi-pass membrane protein</topology>
    </subcellularLocation>
</comment>
<dbReference type="EMBL" id="JAPWTJ010000100">
    <property type="protein sequence ID" value="KAJ8982908.1"/>
    <property type="molecule type" value="Genomic_DNA"/>
</dbReference>
<keyword evidence="10" id="KW-0325">Glycoprotein</keyword>
<feature type="transmembrane region" description="Helical" evidence="14">
    <location>
        <begin position="1086"/>
        <end position="1106"/>
    </location>
</feature>
<sequence length="1161" mass="134357">GRLPKSEIVNLFRDQNVSQATIYRAIRDCEEGIPCINLPKTGRPHVLSQNRVNRLVESAQDRVGISSRKLEITCDFEKEGSAPNTPKDNSKEYLDAKFADKVLVWCAISEAGISAPYVGRVRGEAVDAELYTQRCLPKLLNFINTYHQNEDIIFWPDLASCHYARRTREWLEQNNINYVPREDNPPNVPQARPIEEFWSLLCRKVYDNGWEAQNEQQLRARIFRKIREVDLNIGSNGGLGWGNCLAKEFENSWRETPGMRQAKTHIEGPSFKLPKCLLGMNRRDIRMVTGLLTGHCHLSGHLKLIGISEDPECRWCLEDEETSSHVLTECPAIARVRERHFVSSALNPENVESIQPKCKGILPAHNQLFVQRLVKLLSNNTISTSIFNLTIPDMQEKYFEYLASQVDSHMDLCSIFFGRHRLYEHLLLEIYDRNYIRRNLIYMFHWGRIPFKRYFIRNIHYAMKVYAITNPRNDTFRLFYSQATSYKEHHLDMINWWNDGKGLFNHPTLPLTKSVYKDFRGKILQVPVIHVSNGRYAKNILTIYRTITDCEQGIPCLNLRKSGRPQRKDRLVRRARNQVGMSSRRLARQYDTSKSTVSLTLKRNGLKYQKRRKCPKYTQGQLLRIPRCCRQLRRVYFADGKSIILDDEKYFTLANSEMKGNDGFYTNNLEECPDNVKFKTKAKFADKILVWCAISNWGISRPFVGRVRGEALNSQGYIENCLSKLLQFVQEHHAEDDIIYNYFDPPERTQGTSDSESGVFNGVIGLIWRREADLFIGDVALTNERSNFVEFSFITLADSGAFVTHAPSKLNEALALLRPFQWQVWPAIGVTFFVVGPVLYAIIALPNCWRPRFRVRSQARLFFDSTWFTVTILLKQTGREPSSSHKARFFIILLSISATYVITDMYSANLTSLLARPGRERAINNLYQLENAMNSRGYKLFVEKHSSSYGLLESVEEGVKLVRDSLNNVVIAGRETLYFDIQRFGASNFHLSEKLNTAYSAIALQIGCPYIEDINKILMAIFEAGIITKMTENEYEKLGKQKELSKEEREDSVMEGAEKEVRRKTKTTEDSDKLKPISIKMLQGTFYLLGFGNVLSGIILMGEILLHKHQRSNNLKKRRFVIMGRLVKLLTFKMKNMRLYFRRLYRNIMHDAFVSTLEYLD</sequence>
<feature type="transmembrane region" description="Helical" evidence="14">
    <location>
        <begin position="889"/>
        <end position="908"/>
    </location>
</feature>
<feature type="domain" description="Ionotropic glutamate receptor C-terminal" evidence="15">
    <location>
        <begin position="821"/>
        <end position="1092"/>
    </location>
</feature>
<keyword evidence="5 14" id="KW-0812">Transmembrane</keyword>
<evidence type="ECO:0000256" key="6">
    <source>
        <dbReference type="ARBA" id="ARBA00022989"/>
    </source>
</evidence>
<keyword evidence="6 14" id="KW-1133">Transmembrane helix</keyword>
<evidence type="ECO:0000259" key="16">
    <source>
        <dbReference type="Pfam" id="PF10613"/>
    </source>
</evidence>
<dbReference type="Gene3D" id="3.30.420.10">
    <property type="entry name" value="Ribonuclease H-like superfamily/Ribonuclease H"/>
    <property type="match status" value="1"/>
</dbReference>
<gene>
    <name evidence="17" type="ORF">NQ317_004562</name>
</gene>
<keyword evidence="8 14" id="KW-0472">Membrane</keyword>
<evidence type="ECO:0000313" key="18">
    <source>
        <dbReference type="Proteomes" id="UP001162164"/>
    </source>
</evidence>
<dbReference type="PANTHER" id="PTHR42643">
    <property type="entry name" value="IONOTROPIC RECEPTOR 20A-RELATED"/>
    <property type="match status" value="1"/>
</dbReference>
<evidence type="ECO:0000256" key="3">
    <source>
        <dbReference type="ARBA" id="ARBA00022448"/>
    </source>
</evidence>
<feature type="transmembrane region" description="Helical" evidence="14">
    <location>
        <begin position="824"/>
        <end position="846"/>
    </location>
</feature>
<evidence type="ECO:0000256" key="7">
    <source>
        <dbReference type="ARBA" id="ARBA00023065"/>
    </source>
</evidence>
<evidence type="ECO:0000259" key="15">
    <source>
        <dbReference type="Pfam" id="PF00060"/>
    </source>
</evidence>
<protein>
    <submittedName>
        <fullName evidence="17">Uncharacterized protein</fullName>
    </submittedName>
</protein>
<dbReference type="InterPro" id="IPR036397">
    <property type="entry name" value="RNaseH_sf"/>
</dbReference>
<keyword evidence="3" id="KW-0813">Transport</keyword>
<dbReference type="Gene3D" id="3.40.190.10">
    <property type="entry name" value="Periplasmic binding protein-like II"/>
    <property type="match status" value="1"/>
</dbReference>
<evidence type="ECO:0000256" key="8">
    <source>
        <dbReference type="ARBA" id="ARBA00023136"/>
    </source>
</evidence>
<evidence type="ECO:0000256" key="12">
    <source>
        <dbReference type="ARBA" id="ARBA00023303"/>
    </source>
</evidence>
<evidence type="ECO:0000256" key="2">
    <source>
        <dbReference type="ARBA" id="ARBA00008685"/>
    </source>
</evidence>
<comment type="similarity">
    <text evidence="2">Belongs to the glutamate-gated ion channel (TC 1.A.10.1) family.</text>
</comment>
<feature type="non-terminal residue" evidence="17">
    <location>
        <position position="1"/>
    </location>
</feature>
<feature type="region of interest" description="Disordered" evidence="13">
    <location>
        <begin position="1039"/>
        <end position="1068"/>
    </location>
</feature>
<dbReference type="InterPro" id="IPR001320">
    <property type="entry name" value="Iontro_rcpt_C"/>
</dbReference>
<keyword evidence="4" id="KW-1003">Cell membrane</keyword>
<dbReference type="Gene3D" id="1.10.287.70">
    <property type="match status" value="1"/>
</dbReference>
<evidence type="ECO:0000256" key="14">
    <source>
        <dbReference type="SAM" id="Phobius"/>
    </source>
</evidence>
<feature type="domain" description="Ionotropic glutamate receptor L-glutamate and glycine-binding" evidence="16">
    <location>
        <begin position="700"/>
        <end position="793"/>
    </location>
</feature>
<evidence type="ECO:0000256" key="5">
    <source>
        <dbReference type="ARBA" id="ARBA00022692"/>
    </source>
</evidence>
<evidence type="ECO:0000256" key="1">
    <source>
        <dbReference type="ARBA" id="ARBA00004651"/>
    </source>
</evidence>
<dbReference type="SUPFAM" id="SSF53850">
    <property type="entry name" value="Periplasmic binding protein-like II"/>
    <property type="match status" value="1"/>
</dbReference>
<keyword evidence="12" id="KW-0407">Ion channel</keyword>
<proteinExistence type="inferred from homology"/>
<dbReference type="Pfam" id="PF10613">
    <property type="entry name" value="Lig_chan-Glu_bd"/>
    <property type="match status" value="1"/>
</dbReference>
<accession>A0ABQ9JX37</accession>
<name>A0ABQ9JX37_9CUCU</name>
<evidence type="ECO:0000256" key="13">
    <source>
        <dbReference type="SAM" id="MobiDB-lite"/>
    </source>
</evidence>
<keyword evidence="18" id="KW-1185">Reference proteome</keyword>
<dbReference type="PANTHER" id="PTHR42643:SF30">
    <property type="entry name" value="IONOTROPIC RECEPTOR 40A-RELATED"/>
    <property type="match status" value="1"/>
</dbReference>
<dbReference type="InterPro" id="IPR052192">
    <property type="entry name" value="Insect_Ionotropic_Sensory_Rcpt"/>
</dbReference>
<dbReference type="Pfam" id="PF00060">
    <property type="entry name" value="Lig_chan"/>
    <property type="match status" value="1"/>
</dbReference>